<dbReference type="EMBL" id="JBJQOH010000002">
    <property type="protein sequence ID" value="KAL3696065.1"/>
    <property type="molecule type" value="Genomic_DNA"/>
</dbReference>
<evidence type="ECO:0000256" key="1">
    <source>
        <dbReference type="SAM" id="MobiDB-lite"/>
    </source>
</evidence>
<dbReference type="AlphaFoldDB" id="A0ABD3I143"/>
<dbReference type="Proteomes" id="UP001633002">
    <property type="component" value="Unassembled WGS sequence"/>
</dbReference>
<feature type="compositionally biased region" description="Basic residues" evidence="1">
    <location>
        <begin position="34"/>
        <end position="44"/>
    </location>
</feature>
<accession>A0ABD3I143</accession>
<evidence type="ECO:0000313" key="2">
    <source>
        <dbReference type="EMBL" id="KAL3696065.1"/>
    </source>
</evidence>
<dbReference type="Gene3D" id="3.60.10.10">
    <property type="entry name" value="Endonuclease/exonuclease/phosphatase"/>
    <property type="match status" value="1"/>
</dbReference>
<comment type="caution">
    <text evidence="2">The sequence shown here is derived from an EMBL/GenBank/DDBJ whole genome shotgun (WGS) entry which is preliminary data.</text>
</comment>
<protein>
    <submittedName>
        <fullName evidence="2">Uncharacterized protein</fullName>
    </submittedName>
</protein>
<reference evidence="2 3" key="1">
    <citation type="submission" date="2024-09" db="EMBL/GenBank/DDBJ databases">
        <title>Chromosome-scale assembly of Riccia sorocarpa.</title>
        <authorList>
            <person name="Paukszto L."/>
        </authorList>
    </citation>
    <scope>NUCLEOTIDE SEQUENCE [LARGE SCALE GENOMIC DNA]</scope>
    <source>
        <strain evidence="2">LP-2024</strain>
        <tissue evidence="2">Aerial parts of the thallus</tissue>
    </source>
</reference>
<evidence type="ECO:0000313" key="3">
    <source>
        <dbReference type="Proteomes" id="UP001633002"/>
    </source>
</evidence>
<feature type="region of interest" description="Disordered" evidence="1">
    <location>
        <begin position="33"/>
        <end position="54"/>
    </location>
</feature>
<dbReference type="SUPFAM" id="SSF56219">
    <property type="entry name" value="DNase I-like"/>
    <property type="match status" value="1"/>
</dbReference>
<keyword evidence="3" id="KW-1185">Reference proteome</keyword>
<proteinExistence type="predicted"/>
<gene>
    <name evidence="2" type="ORF">R1sor_010141</name>
</gene>
<dbReference type="InterPro" id="IPR036691">
    <property type="entry name" value="Endo/exonu/phosph_ase_sf"/>
</dbReference>
<name>A0ABD3I143_9MARC</name>
<sequence>MVRKDVRRTILWKEGEELLETILVTILHRTTTCRVRRPQPRRKKEQSTDEEEEQLRKFLEETTVRGGRSLERLERRYENNGSEEGISRDLSISAEGNNAGNADRGLNGEIVQGRQPREKEAHECRRREEEIQQILHTMENFNIRQNQHEERYREPTPDWLNEAQFSAADNSVYALPDETHLEAEKIKFLVVVLTPDYEVIASSSLGRRRGVALLYRKDIKLLQSERDDQGRVIWRRFKTEDHEFSIASIYAPNESADRIVFWRYLRAMLPPGQWLLAVDWNAVLTSKDSSSKTNIQSDAEAAEFRALCMQLGVEDAKELLEKRQGPKYTMVQARGGKITWSRLNRVWFKRRRDRTTIKKLKTEDGGVLEDPNLINKELLGYYSKLHTAQDENPQQQLQTVTILGNLRNTVTREQNTLLNELKRRSGFSPQANLPAQMT</sequence>
<feature type="region of interest" description="Disordered" evidence="1">
    <location>
        <begin position="76"/>
        <end position="109"/>
    </location>
</feature>
<organism evidence="2 3">
    <name type="scientific">Riccia sorocarpa</name>
    <dbReference type="NCBI Taxonomy" id="122646"/>
    <lineage>
        <taxon>Eukaryota</taxon>
        <taxon>Viridiplantae</taxon>
        <taxon>Streptophyta</taxon>
        <taxon>Embryophyta</taxon>
        <taxon>Marchantiophyta</taxon>
        <taxon>Marchantiopsida</taxon>
        <taxon>Marchantiidae</taxon>
        <taxon>Marchantiales</taxon>
        <taxon>Ricciaceae</taxon>
        <taxon>Riccia</taxon>
    </lineage>
</organism>